<reference evidence="1 2" key="2">
    <citation type="journal article" date="2017" name="Int. J. Syst. Evol. Microbiol.">
        <title>Mycobacterium stephanolepidis sp. nov., a rapidly growing species related to Mycobacterium chelonae, isolated from marine teleost fish, Stephanolepis cirrhifer.</title>
        <authorList>
            <person name="Fukano H."/>
            <person name="Wada S."/>
            <person name="Kurata O."/>
            <person name="Katayama K."/>
            <person name="Fujiwara N."/>
            <person name="Hoshino Y."/>
        </authorList>
    </citation>
    <scope>NUCLEOTIDE SEQUENCE [LARGE SCALE GENOMIC DNA]</scope>
    <source>
        <strain evidence="1 2">NJB0901</strain>
    </source>
</reference>
<dbReference type="AlphaFoldDB" id="A0A1Z4F0Q9"/>
<keyword evidence="2" id="KW-1185">Reference proteome</keyword>
<evidence type="ECO:0000313" key="2">
    <source>
        <dbReference type="Proteomes" id="UP000217954"/>
    </source>
</evidence>
<dbReference type="KEGG" id="mste:MSTE_03473"/>
<gene>
    <name evidence="1" type="ORF">MSTE_03473</name>
</gene>
<protein>
    <submittedName>
        <fullName evidence="1">Uncharacterized protein</fullName>
    </submittedName>
</protein>
<dbReference type="EMBL" id="AP018165">
    <property type="protein sequence ID" value="BAX98774.1"/>
    <property type="molecule type" value="Genomic_DNA"/>
</dbReference>
<organism evidence="1 2">
    <name type="scientific">[Mycobacterium] stephanolepidis</name>
    <dbReference type="NCBI Taxonomy" id="1520670"/>
    <lineage>
        <taxon>Bacteria</taxon>
        <taxon>Bacillati</taxon>
        <taxon>Actinomycetota</taxon>
        <taxon>Actinomycetes</taxon>
        <taxon>Mycobacteriales</taxon>
        <taxon>Mycobacteriaceae</taxon>
        <taxon>Mycobacteroides</taxon>
    </lineage>
</organism>
<name>A0A1Z4F0Q9_9MYCO</name>
<reference evidence="2" key="1">
    <citation type="journal article" date="2017" name="Genome Announc.">
        <title>Complete Genome Sequence of Mycobacterium stephanolepidis.</title>
        <authorList>
            <person name="Fukano H."/>
            <person name="Yoshida M."/>
            <person name="Katayama Y."/>
            <person name="Omatsu T."/>
            <person name="Mizutani T."/>
            <person name="Kurata O."/>
            <person name="Wada S."/>
            <person name="Hoshino Y."/>
        </authorList>
    </citation>
    <scope>NUCLEOTIDE SEQUENCE [LARGE SCALE GENOMIC DNA]</scope>
    <source>
        <strain evidence="2">NJB0901</strain>
    </source>
</reference>
<accession>A0A1Z4F0Q9</accession>
<dbReference type="Proteomes" id="UP000217954">
    <property type="component" value="Chromosome"/>
</dbReference>
<sequence length="35" mass="3866">MKSIDFPPQNSPHVNIGAKLWSANIESSKKSSTEH</sequence>
<evidence type="ECO:0000313" key="1">
    <source>
        <dbReference type="EMBL" id="BAX98774.1"/>
    </source>
</evidence>
<proteinExistence type="predicted"/>